<dbReference type="Proteomes" id="UP000465035">
    <property type="component" value="Chromosome"/>
</dbReference>
<accession>A0A6P1E2L6</accession>
<dbReference type="SUPFAM" id="SSF160113">
    <property type="entry name" value="YegP-like"/>
    <property type="match status" value="1"/>
</dbReference>
<proteinExistence type="predicted"/>
<evidence type="ECO:0000313" key="1">
    <source>
        <dbReference type="EMBL" id="QHB51397.1"/>
    </source>
</evidence>
<evidence type="ECO:0008006" key="3">
    <source>
        <dbReference type="Google" id="ProtNLM"/>
    </source>
</evidence>
<name>A0A6P1E2L6_LENHI</name>
<dbReference type="InterPro" id="IPR036913">
    <property type="entry name" value="YegP-like_sf"/>
</dbReference>
<sequence length="64" mass="7567">MEVREIFFLIVKNNEEQYQFLLKNKKNDVLAMSKVYASKTELKKVIREISVGEFNEDNLIVDLT</sequence>
<dbReference type="EMBL" id="CP047121">
    <property type="protein sequence ID" value="QHB51397.1"/>
    <property type="molecule type" value="Genomic_DNA"/>
</dbReference>
<evidence type="ECO:0000313" key="2">
    <source>
        <dbReference type="Proteomes" id="UP000465035"/>
    </source>
</evidence>
<protein>
    <recommendedName>
        <fullName evidence="3">DUF1508 domain-containing protein</fullName>
    </recommendedName>
</protein>
<gene>
    <name evidence="1" type="ORF">GQR93_03790</name>
</gene>
<dbReference type="AlphaFoldDB" id="A0A6P1E2L6"/>
<reference evidence="1 2" key="1">
    <citation type="submission" date="2019-12" db="EMBL/GenBank/DDBJ databases">
        <title>Lactobacillus hilgardii FLUB.</title>
        <authorList>
            <person name="Gustaw K."/>
        </authorList>
    </citation>
    <scope>NUCLEOTIDE SEQUENCE [LARGE SCALE GENOMIC DNA]</scope>
    <source>
        <strain evidence="1 2">FLUB</strain>
    </source>
</reference>
<dbReference type="Gene3D" id="2.30.29.80">
    <property type="match status" value="1"/>
</dbReference>
<organism evidence="1 2">
    <name type="scientific">Lentilactobacillus hilgardii</name>
    <name type="common">Lactobacillus hilgardii</name>
    <dbReference type="NCBI Taxonomy" id="1588"/>
    <lineage>
        <taxon>Bacteria</taxon>
        <taxon>Bacillati</taxon>
        <taxon>Bacillota</taxon>
        <taxon>Bacilli</taxon>
        <taxon>Lactobacillales</taxon>
        <taxon>Lactobacillaceae</taxon>
        <taxon>Lentilactobacillus</taxon>
    </lineage>
</organism>